<dbReference type="GO" id="GO:0016788">
    <property type="term" value="F:hydrolase activity, acting on ester bonds"/>
    <property type="evidence" value="ECO:0007669"/>
    <property type="project" value="TreeGrafter"/>
</dbReference>
<gene>
    <name evidence="5" type="ORF">Sant_1575</name>
</gene>
<dbReference type="SUPFAM" id="SSF53474">
    <property type="entry name" value="alpha/beta-Hydrolases"/>
    <property type="match status" value="1"/>
</dbReference>
<evidence type="ECO:0000256" key="2">
    <source>
        <dbReference type="ARBA" id="ARBA00022801"/>
    </source>
</evidence>
<evidence type="ECO:0000256" key="3">
    <source>
        <dbReference type="SAM" id="MobiDB-lite"/>
    </source>
</evidence>
<proteinExistence type="inferred from homology"/>
<dbReference type="InterPro" id="IPR000801">
    <property type="entry name" value="Esterase-like"/>
</dbReference>
<accession>W0HWV4</accession>
<dbReference type="KEGG" id="sod:Sant_1575"/>
<comment type="similarity">
    <text evidence="1">Belongs to the esterase D family.</text>
</comment>
<dbReference type="Gene3D" id="3.40.50.1820">
    <property type="entry name" value="alpha/beta hydrolase"/>
    <property type="match status" value="1"/>
</dbReference>
<dbReference type="RefSeq" id="WP_025421768.1">
    <property type="nucleotide sequence ID" value="NZ_CP006569.1"/>
</dbReference>
<evidence type="ECO:0000313" key="5">
    <source>
        <dbReference type="EMBL" id="AHF76633.1"/>
    </source>
</evidence>
<feature type="compositionally biased region" description="Low complexity" evidence="3">
    <location>
        <begin position="231"/>
        <end position="242"/>
    </location>
</feature>
<dbReference type="Pfam" id="PF00756">
    <property type="entry name" value="Esterase"/>
    <property type="match status" value="1"/>
</dbReference>
<evidence type="ECO:0000256" key="4">
    <source>
        <dbReference type="SAM" id="SignalP"/>
    </source>
</evidence>
<evidence type="ECO:0000256" key="1">
    <source>
        <dbReference type="ARBA" id="ARBA00005622"/>
    </source>
</evidence>
<feature type="compositionally biased region" description="Basic and acidic residues" evidence="3">
    <location>
        <begin position="220"/>
        <end position="230"/>
    </location>
</feature>
<sequence length="288" mass="31207">MLKPVIVTLALLMACAGRAAGPRQDITPISDDARRHFTFAQINLQFAAQAYRLYIATPKSPAPAAGYPVLYLLDGNAHFPLAVNQYRPANGPAPLIVAIGYPSDLAYPLAERTRDYTFAPADGGSGPGGGAAQFYQFLHDQVQPLIAAHYPVDSRRMTLAGHSFGGLFTLYVLFNHPRAFQRYVAASPSLWWNNGAVLPHRQPLVTAAPTSVTLTVGEYEEKPDPRHSADGGRQSQLRGRQQVTRARALAEHLQRDGVNSHFILFPGKDHGGVIPDAIDQALRVASAP</sequence>
<protein>
    <submittedName>
        <fullName evidence="5">Putative esterase</fullName>
    </submittedName>
</protein>
<dbReference type="AlphaFoldDB" id="W0HWV4"/>
<keyword evidence="6" id="KW-1185">Reference proteome</keyword>
<reference evidence="5 6" key="1">
    <citation type="journal article" date="2014" name="Genome Biol. Evol.">
        <title>Genome degeneration and adaptation in a nascent stage of symbiosis.</title>
        <authorList>
            <person name="Oakeson K.F."/>
            <person name="Gil R."/>
            <person name="Clayton A.L."/>
            <person name="Dunn D.M."/>
            <person name="von Niederhausern A.C."/>
            <person name="Hamil C."/>
            <person name="Aoyagi A."/>
            <person name="Duval B."/>
            <person name="Baca A."/>
            <person name="Silva F.J."/>
            <person name="Vallier A."/>
            <person name="Jackson D.G."/>
            <person name="Latorre A."/>
            <person name="Weiss R.B."/>
            <person name="Heddi A."/>
            <person name="Moya A."/>
            <person name="Dale C."/>
        </authorList>
    </citation>
    <scope>NUCLEOTIDE SEQUENCE [LARGE SCALE GENOMIC DNA]</scope>
    <source>
        <strain evidence="5 6">HS1</strain>
    </source>
</reference>
<organism evidence="5 6">
    <name type="scientific">Sodalis praecaptivus</name>
    <dbReference type="NCBI Taxonomy" id="1239307"/>
    <lineage>
        <taxon>Bacteria</taxon>
        <taxon>Pseudomonadati</taxon>
        <taxon>Pseudomonadota</taxon>
        <taxon>Gammaproteobacteria</taxon>
        <taxon>Enterobacterales</taxon>
        <taxon>Bruguierivoracaceae</taxon>
        <taxon>Sodalis</taxon>
    </lineage>
</organism>
<dbReference type="InterPro" id="IPR052558">
    <property type="entry name" value="Siderophore_Hydrolase_D"/>
</dbReference>
<dbReference type="PROSITE" id="PS51257">
    <property type="entry name" value="PROKAR_LIPOPROTEIN"/>
    <property type="match status" value="1"/>
</dbReference>
<feature type="chain" id="PRO_5004790146" evidence="4">
    <location>
        <begin position="20"/>
        <end position="288"/>
    </location>
</feature>
<dbReference type="PANTHER" id="PTHR40841:SF2">
    <property type="entry name" value="SIDEROPHORE-DEGRADING ESTERASE (EUROFUNG)"/>
    <property type="match status" value="1"/>
</dbReference>
<evidence type="ECO:0000313" key="6">
    <source>
        <dbReference type="Proteomes" id="UP000019028"/>
    </source>
</evidence>
<feature type="region of interest" description="Disordered" evidence="3">
    <location>
        <begin position="220"/>
        <end position="242"/>
    </location>
</feature>
<feature type="signal peptide" evidence="4">
    <location>
        <begin position="1"/>
        <end position="19"/>
    </location>
</feature>
<dbReference type="HOGENOM" id="CLU_039834_3_0_6"/>
<name>W0HWV4_9GAMM</name>
<keyword evidence="4" id="KW-0732">Signal</keyword>
<dbReference type="EMBL" id="CP006569">
    <property type="protein sequence ID" value="AHF76633.1"/>
    <property type="molecule type" value="Genomic_DNA"/>
</dbReference>
<dbReference type="InterPro" id="IPR029058">
    <property type="entry name" value="AB_hydrolase_fold"/>
</dbReference>
<keyword evidence="2" id="KW-0378">Hydrolase</keyword>
<dbReference type="PANTHER" id="PTHR40841">
    <property type="entry name" value="SIDEROPHORE TRIACETYLFUSARININE C ESTERASE"/>
    <property type="match status" value="1"/>
</dbReference>
<dbReference type="Proteomes" id="UP000019028">
    <property type="component" value="Chromosome"/>
</dbReference>
<dbReference type="PATRIC" id="fig|1239307.3.peg.1711"/>